<dbReference type="RefSeq" id="WP_373655825.1">
    <property type="nucleotide sequence ID" value="NZ_JBGUAW010000006.1"/>
</dbReference>
<proteinExistence type="predicted"/>
<evidence type="ECO:0000313" key="4">
    <source>
        <dbReference type="Proteomes" id="UP001575181"/>
    </source>
</evidence>
<reference evidence="3 4" key="1">
    <citation type="submission" date="2024-08" db="EMBL/GenBank/DDBJ databases">
        <title>Whole-genome sequencing of halo(alkali)philic microorganisms from hypersaline lakes.</title>
        <authorList>
            <person name="Sorokin D.Y."/>
            <person name="Merkel A.Y."/>
            <person name="Messina E."/>
            <person name="Yakimov M."/>
        </authorList>
    </citation>
    <scope>NUCLEOTIDE SEQUENCE [LARGE SCALE GENOMIC DNA]</scope>
    <source>
        <strain evidence="3 4">Cl-TMA</strain>
    </source>
</reference>
<dbReference type="Proteomes" id="UP001575181">
    <property type="component" value="Unassembled WGS sequence"/>
</dbReference>
<organism evidence="3 4">
    <name type="scientific">Thiohalorhabdus methylotrophus</name>
    <dbReference type="NCBI Taxonomy" id="3242694"/>
    <lineage>
        <taxon>Bacteria</taxon>
        <taxon>Pseudomonadati</taxon>
        <taxon>Pseudomonadota</taxon>
        <taxon>Gammaproteobacteria</taxon>
        <taxon>Thiohalorhabdales</taxon>
        <taxon>Thiohalorhabdaceae</taxon>
        <taxon>Thiohalorhabdus</taxon>
    </lineage>
</organism>
<protein>
    <submittedName>
        <fullName evidence="3">DUF1566 domain-containing protein</fullName>
    </submittedName>
</protein>
<feature type="domain" description="Lcl C-terminal" evidence="2">
    <location>
        <begin position="234"/>
        <end position="380"/>
    </location>
</feature>
<dbReference type="EMBL" id="JBGUAW010000006">
    <property type="protein sequence ID" value="MFA9461037.1"/>
    <property type="molecule type" value="Genomic_DNA"/>
</dbReference>
<dbReference type="PANTHER" id="PTHR35812:SF1">
    <property type="entry name" value="LIPOPROTEIN"/>
    <property type="match status" value="1"/>
</dbReference>
<dbReference type="Gene3D" id="2.60.40.3440">
    <property type="match status" value="1"/>
</dbReference>
<comment type="caution">
    <text evidence="3">The sequence shown here is derived from an EMBL/GenBank/DDBJ whole genome shotgun (WGS) entry which is preliminary data.</text>
</comment>
<dbReference type="PROSITE" id="PS51257">
    <property type="entry name" value="PROKAR_LIPOPROTEIN"/>
    <property type="match status" value="1"/>
</dbReference>
<dbReference type="Pfam" id="PF17963">
    <property type="entry name" value="Big_9"/>
    <property type="match status" value="1"/>
</dbReference>
<dbReference type="PANTHER" id="PTHR35812">
    <property type="entry name" value="LIPOPROTEIN"/>
    <property type="match status" value="1"/>
</dbReference>
<keyword evidence="4" id="KW-1185">Reference proteome</keyword>
<sequence>MAKAGWQRIKNRNGWGLVLVAGAMLHLLSGCSGGGSGGSEDNDPSQTDNGAPTAETASLTTARGLEATVSLTASDPENDTLTYAVSAAPDHGSADIAGDGTLTYTPDAGFLGDDALTYRVTDGNGNEATAEVTVAVPGLNDTGITACGDYAYGNTGNHDNHVDCDDTAEATQTESGTDAEGDPVPAGQDAVYGRDAAERNGTLTKEGGGSAGFDFTKIGSNGNALDANATDWTCVRDNVTGLMWEGKTDDGGLRDKDHTYTWYSPDGDTNGGSAGTQDGGTCAGGIDCDTESYVAEVNNAALCGHSDWRMPTPAELASIVDNSTIGPAVDTGYFPHTAASNYWSASPYAGNSSYAWDVYFFSGLVGNNFKGDANGVRLVRGGQ</sequence>
<name>A0ABV4TUT4_9GAMM</name>
<gene>
    <name evidence="3" type="ORF">ACERLL_09400</name>
</gene>
<evidence type="ECO:0000259" key="2">
    <source>
        <dbReference type="Pfam" id="PF07603"/>
    </source>
</evidence>
<dbReference type="Pfam" id="PF07603">
    <property type="entry name" value="Lcl_C"/>
    <property type="match status" value="1"/>
</dbReference>
<feature type="region of interest" description="Disordered" evidence="1">
    <location>
        <begin position="33"/>
        <end position="54"/>
    </location>
</feature>
<evidence type="ECO:0000256" key="1">
    <source>
        <dbReference type="SAM" id="MobiDB-lite"/>
    </source>
</evidence>
<accession>A0ABV4TUT4</accession>
<dbReference type="InterPro" id="IPR011460">
    <property type="entry name" value="Lcl_C"/>
</dbReference>
<evidence type="ECO:0000313" key="3">
    <source>
        <dbReference type="EMBL" id="MFA9461037.1"/>
    </source>
</evidence>
<feature type="compositionally biased region" description="Polar residues" evidence="1">
    <location>
        <begin position="44"/>
        <end position="54"/>
    </location>
</feature>